<dbReference type="Gene3D" id="3.60.10.10">
    <property type="entry name" value="Endonuclease/exonuclease/phosphatase"/>
    <property type="match status" value="1"/>
</dbReference>
<feature type="compositionally biased region" description="Polar residues" evidence="1">
    <location>
        <begin position="26"/>
        <end position="39"/>
    </location>
</feature>
<feature type="region of interest" description="Disordered" evidence="1">
    <location>
        <begin position="25"/>
        <end position="45"/>
    </location>
</feature>
<dbReference type="SUPFAM" id="SSF56219">
    <property type="entry name" value="DNase I-like"/>
    <property type="match status" value="1"/>
</dbReference>
<evidence type="ECO:0000313" key="4">
    <source>
        <dbReference type="Proteomes" id="UP000007110"/>
    </source>
</evidence>
<organism evidence="3 4">
    <name type="scientific">Strongylocentrotus purpuratus</name>
    <name type="common">Purple sea urchin</name>
    <dbReference type="NCBI Taxonomy" id="7668"/>
    <lineage>
        <taxon>Eukaryota</taxon>
        <taxon>Metazoa</taxon>
        <taxon>Echinodermata</taxon>
        <taxon>Eleutherozoa</taxon>
        <taxon>Echinozoa</taxon>
        <taxon>Echinoidea</taxon>
        <taxon>Euechinoidea</taxon>
        <taxon>Echinacea</taxon>
        <taxon>Camarodonta</taxon>
        <taxon>Echinidea</taxon>
        <taxon>Strongylocentrotidae</taxon>
        <taxon>Strongylocentrotus</taxon>
    </lineage>
</organism>
<dbReference type="OMA" id="QMQDSWL"/>
<dbReference type="InParanoid" id="A0A7M7HKZ2"/>
<dbReference type="GO" id="GO:0003824">
    <property type="term" value="F:catalytic activity"/>
    <property type="evidence" value="ECO:0007669"/>
    <property type="project" value="InterPro"/>
</dbReference>
<dbReference type="GeneID" id="105444720"/>
<dbReference type="RefSeq" id="XP_011677650.2">
    <property type="nucleotide sequence ID" value="XM_011679348.2"/>
</dbReference>
<keyword evidence="4" id="KW-1185">Reference proteome</keyword>
<dbReference type="KEGG" id="spu:105444720"/>
<dbReference type="PANTHER" id="PTHR23227">
    <property type="entry name" value="BUCENTAUR RELATED"/>
    <property type="match status" value="1"/>
</dbReference>
<evidence type="ECO:0000259" key="2">
    <source>
        <dbReference type="Pfam" id="PF03372"/>
    </source>
</evidence>
<reference evidence="4" key="1">
    <citation type="submission" date="2015-02" db="EMBL/GenBank/DDBJ databases">
        <title>Genome sequencing for Strongylocentrotus purpuratus.</title>
        <authorList>
            <person name="Murali S."/>
            <person name="Liu Y."/>
            <person name="Vee V."/>
            <person name="English A."/>
            <person name="Wang M."/>
            <person name="Skinner E."/>
            <person name="Han Y."/>
            <person name="Muzny D.M."/>
            <person name="Worley K.C."/>
            <person name="Gibbs R.A."/>
        </authorList>
    </citation>
    <scope>NUCLEOTIDE SEQUENCE</scope>
</reference>
<dbReference type="Pfam" id="PF03372">
    <property type="entry name" value="Exo_endo_phos"/>
    <property type="match status" value="1"/>
</dbReference>
<proteinExistence type="predicted"/>
<dbReference type="InterPro" id="IPR036691">
    <property type="entry name" value="Endo/exonu/phosph_ase_sf"/>
</dbReference>
<protein>
    <recommendedName>
        <fullName evidence="2">Endonuclease/exonuclease/phosphatase domain-containing protein</fullName>
    </recommendedName>
</protein>
<sequence>MRNSMKLHTGSVVFRVNKDRAVRSGLPSTVPSMLGSKQQQQKDDTSGITTMTFGQWNVGTLLDREGTGRPERRTALVAMELEKYKIDIAALSETRFSESGRLDDMGYTFFWSGKPDGVRREAGVGFAIRKEILAKLTEMPKAVNDRIMTMTVPLMKKGNATLISVYAPTMTSPDETKENFYNQLRRTLRDTPRTDKLILMGDFNARVGRDYEKWQSVLGRHGIGKCNTNGELLLALCSEFELLLTNTVFKQREEHKTTWMHPRSKHWHLIDYIITRQRDRIDVHSTRTMRGANCLTDHQLLRSKIAFALRSKRRKQGATKLAKLNTDRLHVNTQRLKLEQDMEKALATWGVQEGMTVDQTWASLSKVVYETASNTLGKPERKHQDWFDPEDSELLILMKKRNETHQHVLQTRSTRSTTTAYKEACRHLQRYTRKMKTTWWEKKAEDLQRSADNNDMKSFYTGLKEVWGPQTRSTVHLKSLDGNTTFSDNKRVLERWSQHFETLLNQPGDIEPAARDRINQRPVVTALDDIPTRKELNLAIASLGDGKAPGVDGIPSEIWSRRSHTNQQFTNADTTSMGRRLRTSGLEGC</sequence>
<dbReference type="OrthoDB" id="5977725at2759"/>
<dbReference type="CDD" id="cd09076">
    <property type="entry name" value="L1-EN"/>
    <property type="match status" value="1"/>
</dbReference>
<dbReference type="InterPro" id="IPR027124">
    <property type="entry name" value="Swc5/CFDP1/2"/>
</dbReference>
<accession>A0A7M7HKZ2</accession>
<dbReference type="Proteomes" id="UP000007110">
    <property type="component" value="Unassembled WGS sequence"/>
</dbReference>
<evidence type="ECO:0000313" key="3">
    <source>
        <dbReference type="EnsemblMetazoa" id="XP_011677650"/>
    </source>
</evidence>
<dbReference type="EnsemblMetazoa" id="XM_011679348">
    <property type="protein sequence ID" value="XP_011677650"/>
    <property type="gene ID" value="LOC105444720"/>
</dbReference>
<name>A0A7M7HKZ2_STRPU</name>
<evidence type="ECO:0000256" key="1">
    <source>
        <dbReference type="SAM" id="MobiDB-lite"/>
    </source>
</evidence>
<dbReference type="InterPro" id="IPR005135">
    <property type="entry name" value="Endo/exonuclease/phosphatase"/>
</dbReference>
<reference evidence="3" key="2">
    <citation type="submission" date="2021-01" db="UniProtKB">
        <authorList>
            <consortium name="EnsemblMetazoa"/>
        </authorList>
    </citation>
    <scope>IDENTIFICATION</scope>
</reference>
<dbReference type="PANTHER" id="PTHR23227:SF84">
    <property type="entry name" value="ENDONUCLEASE_EXONUCLEASE_PHOSPHATASE DOMAIN-CONTAINING PROTEIN"/>
    <property type="match status" value="1"/>
</dbReference>
<dbReference type="AlphaFoldDB" id="A0A7M7HKZ2"/>
<feature type="domain" description="Endonuclease/exonuclease/phosphatase" evidence="2">
    <location>
        <begin position="55"/>
        <end position="285"/>
    </location>
</feature>